<dbReference type="InterPro" id="IPR027417">
    <property type="entry name" value="P-loop_NTPase"/>
</dbReference>
<feature type="binding site" evidence="4">
    <location>
        <begin position="8"/>
        <end position="15"/>
    </location>
    <ligand>
        <name>ATP</name>
        <dbReference type="ChEBI" id="CHEBI:30616"/>
    </ligand>
</feature>
<evidence type="ECO:0000256" key="2">
    <source>
        <dbReference type="ARBA" id="ARBA00022840"/>
    </source>
</evidence>
<feature type="domain" description="RapZ C-terminal" evidence="6">
    <location>
        <begin position="166"/>
        <end position="284"/>
    </location>
</feature>
<dbReference type="SUPFAM" id="SSF52540">
    <property type="entry name" value="P-loop containing nucleoside triphosphate hydrolases"/>
    <property type="match status" value="1"/>
</dbReference>
<evidence type="ECO:0000259" key="5">
    <source>
        <dbReference type="Pfam" id="PF03668"/>
    </source>
</evidence>
<dbReference type="OrthoDB" id="9784461at2"/>
<dbReference type="GO" id="GO:0005525">
    <property type="term" value="F:GTP binding"/>
    <property type="evidence" value="ECO:0007669"/>
    <property type="project" value="UniProtKB-UniRule"/>
</dbReference>
<dbReference type="Pfam" id="PF03668">
    <property type="entry name" value="RapZ-like_N"/>
    <property type="match status" value="1"/>
</dbReference>
<dbReference type="InterPro" id="IPR005337">
    <property type="entry name" value="RapZ-like"/>
</dbReference>
<proteinExistence type="inferred from homology"/>
<dbReference type="Gene3D" id="3.40.50.300">
    <property type="entry name" value="P-loop containing nucleotide triphosphate hydrolases"/>
    <property type="match status" value="1"/>
</dbReference>
<keyword evidence="3 4" id="KW-0342">GTP-binding</keyword>
<dbReference type="InterPro" id="IPR053931">
    <property type="entry name" value="RapZ_C"/>
</dbReference>
<protein>
    <submittedName>
        <fullName evidence="7">GlmZ(SRNA)-inactivating NTPase</fullName>
    </submittedName>
</protein>
<accession>A0A173QV39</accession>
<dbReference type="AlphaFoldDB" id="A0A173QV39"/>
<dbReference type="Proteomes" id="UP000095649">
    <property type="component" value="Unassembled WGS sequence"/>
</dbReference>
<name>A0A173QV39_9FIRM</name>
<dbReference type="InterPro" id="IPR053930">
    <property type="entry name" value="RapZ-like_N"/>
</dbReference>
<dbReference type="GO" id="GO:0005524">
    <property type="term" value="F:ATP binding"/>
    <property type="evidence" value="ECO:0007669"/>
    <property type="project" value="UniProtKB-UniRule"/>
</dbReference>
<feature type="domain" description="RapZ-like N-terminal" evidence="5">
    <location>
        <begin position="1"/>
        <end position="158"/>
    </location>
</feature>
<evidence type="ECO:0000259" key="6">
    <source>
        <dbReference type="Pfam" id="PF22740"/>
    </source>
</evidence>
<evidence type="ECO:0000256" key="1">
    <source>
        <dbReference type="ARBA" id="ARBA00022741"/>
    </source>
</evidence>
<sequence length="287" mass="32140">MELLIVSGLSGAGKSVAMNALEDIGFFCIDNVPAGLLPSITAFSKAGDNQLERVALSMDVRGCRSREQIETALQQLDEQKTPYKILFLDAPDDVLMRRYSETRRRHPISIAEGISTRDAFLKERQILQPLKDRADYTINTGLLSTSQNKERICDLFLKNGGAKNAMRLTVMSFGFKFGLPPEADLVLDVRCLPNPFYVPELKHKTGLDQEVVDFVMSHPEAQELLHRYENFLQYALPLYVKEGKSQLTIAVGCTGGKHRSITFARKLAEYCTALGYEPGVQHRDAVR</sequence>
<dbReference type="PIRSF" id="PIRSF005052">
    <property type="entry name" value="P-loopkin"/>
    <property type="match status" value="1"/>
</dbReference>
<keyword evidence="1 4" id="KW-0547">Nucleotide-binding</keyword>
<evidence type="ECO:0000256" key="4">
    <source>
        <dbReference type="HAMAP-Rule" id="MF_00636"/>
    </source>
</evidence>
<evidence type="ECO:0000256" key="3">
    <source>
        <dbReference type="ARBA" id="ARBA00023134"/>
    </source>
</evidence>
<dbReference type="HAMAP" id="MF_00636">
    <property type="entry name" value="RapZ_like"/>
    <property type="match status" value="1"/>
</dbReference>
<organism evidence="7 8">
    <name type="scientific">Faecalibacterium prausnitzii</name>
    <dbReference type="NCBI Taxonomy" id="853"/>
    <lineage>
        <taxon>Bacteria</taxon>
        <taxon>Bacillati</taxon>
        <taxon>Bacillota</taxon>
        <taxon>Clostridia</taxon>
        <taxon>Eubacteriales</taxon>
        <taxon>Oscillospiraceae</taxon>
        <taxon>Faecalibacterium</taxon>
    </lineage>
</organism>
<gene>
    <name evidence="7" type="primary">yvcJ</name>
    <name evidence="7" type="ORF">ERS852582_00077</name>
</gene>
<keyword evidence="2 4" id="KW-0067">ATP-binding</keyword>
<dbReference type="PANTHER" id="PTHR30448">
    <property type="entry name" value="RNASE ADAPTER PROTEIN RAPZ"/>
    <property type="match status" value="1"/>
</dbReference>
<dbReference type="NCBIfam" id="NF003828">
    <property type="entry name" value="PRK05416.1"/>
    <property type="match status" value="1"/>
</dbReference>
<feature type="binding site" evidence="4">
    <location>
        <begin position="59"/>
        <end position="62"/>
    </location>
    <ligand>
        <name>GTP</name>
        <dbReference type="ChEBI" id="CHEBI:37565"/>
    </ligand>
</feature>
<evidence type="ECO:0000313" key="8">
    <source>
        <dbReference type="Proteomes" id="UP000095649"/>
    </source>
</evidence>
<dbReference type="RefSeq" id="WP_055184305.1">
    <property type="nucleotide sequence ID" value="NZ_CYXN01000001.1"/>
</dbReference>
<evidence type="ECO:0000313" key="7">
    <source>
        <dbReference type="EMBL" id="CUM69427.1"/>
    </source>
</evidence>
<reference evidence="7 8" key="1">
    <citation type="submission" date="2015-09" db="EMBL/GenBank/DDBJ databases">
        <authorList>
            <consortium name="Pathogen Informatics"/>
        </authorList>
    </citation>
    <scope>NUCLEOTIDE SEQUENCE [LARGE SCALE GENOMIC DNA]</scope>
    <source>
        <strain evidence="7 8">2789STDY5834970</strain>
    </source>
</reference>
<dbReference type="EMBL" id="CYXN01000001">
    <property type="protein sequence ID" value="CUM69427.1"/>
    <property type="molecule type" value="Genomic_DNA"/>
</dbReference>
<dbReference type="Pfam" id="PF22740">
    <property type="entry name" value="PapZ_C"/>
    <property type="match status" value="1"/>
</dbReference>
<dbReference type="PANTHER" id="PTHR30448:SF0">
    <property type="entry name" value="RNASE ADAPTER PROTEIN RAPZ"/>
    <property type="match status" value="1"/>
</dbReference>